<organism evidence="1 2">
    <name type="scientific">Aspergillus campestris (strain IBT 28561)</name>
    <dbReference type="NCBI Taxonomy" id="1392248"/>
    <lineage>
        <taxon>Eukaryota</taxon>
        <taxon>Fungi</taxon>
        <taxon>Dikarya</taxon>
        <taxon>Ascomycota</taxon>
        <taxon>Pezizomycotina</taxon>
        <taxon>Eurotiomycetes</taxon>
        <taxon>Eurotiomycetidae</taxon>
        <taxon>Eurotiales</taxon>
        <taxon>Aspergillaceae</taxon>
        <taxon>Aspergillus</taxon>
        <taxon>Aspergillus subgen. Circumdati</taxon>
    </lineage>
</organism>
<evidence type="ECO:0000313" key="2">
    <source>
        <dbReference type="Proteomes" id="UP000234254"/>
    </source>
</evidence>
<dbReference type="VEuPathDB" id="FungiDB:P168DRAFT_35226"/>
<name>A0A2I1DHN5_ASPC2</name>
<sequence length="177" mass="19968">MTMANTHCRRSQYDCDENTKDIEFDLDNESYQFFTNDVAVKTYICYKGKRNYLLNAINPDEDQNTHPWLLPGGDHTNLDGTKWGGVTVADIVESSVEGWLANGQKNGWARPDMQGIVTSLGETQYSIRTPGFFDIPVCEVQRDIVWNMVKEDGSAPFWPCGPPENYNKEGTDIVSTS</sequence>
<keyword evidence="2" id="KW-1185">Reference proteome</keyword>
<dbReference type="Proteomes" id="UP000234254">
    <property type="component" value="Unassembled WGS sequence"/>
</dbReference>
<dbReference type="AlphaFoldDB" id="A0A2I1DHN5"/>
<comment type="caution">
    <text evidence="1">The sequence shown here is derived from an EMBL/GenBank/DDBJ whole genome shotgun (WGS) entry which is preliminary data.</text>
</comment>
<gene>
    <name evidence="1" type="ORF">P168DRAFT_35226</name>
</gene>
<accession>A0A2I1DHN5</accession>
<reference evidence="1" key="1">
    <citation type="submission" date="2016-12" db="EMBL/GenBank/DDBJ databases">
        <title>The genomes of Aspergillus section Nigri reveals drivers in fungal speciation.</title>
        <authorList>
            <consortium name="DOE Joint Genome Institute"/>
            <person name="Vesth T.C."/>
            <person name="Nybo J."/>
            <person name="Theobald S."/>
            <person name="Brandl J."/>
            <person name="Frisvad J.C."/>
            <person name="Nielsen K.F."/>
            <person name="Lyhne E.K."/>
            <person name="Kogle M.E."/>
            <person name="Kuo A."/>
            <person name="Riley R."/>
            <person name="Clum A."/>
            <person name="Nolan M."/>
            <person name="Lipzen A."/>
            <person name="Salamov A."/>
            <person name="Henrissat B."/>
            <person name="Wiebenga A."/>
            <person name="De vries R.P."/>
            <person name="Grigoriev I.V."/>
            <person name="Mortensen U.H."/>
            <person name="Andersen M.R."/>
            <person name="Baker S.E."/>
        </authorList>
    </citation>
    <scope>NUCLEOTIDE SEQUENCE</scope>
    <source>
        <strain evidence="1">IBT 28561</strain>
    </source>
</reference>
<proteinExistence type="predicted"/>
<protein>
    <submittedName>
        <fullName evidence="1">Uncharacterized protein</fullName>
    </submittedName>
</protein>
<dbReference type="GeneID" id="36549422"/>
<evidence type="ECO:0000313" key="1">
    <source>
        <dbReference type="EMBL" id="PKY09383.1"/>
    </source>
</evidence>
<dbReference type="EMBL" id="MSFM01000001">
    <property type="protein sequence ID" value="PKY09383.1"/>
    <property type="molecule type" value="Genomic_DNA"/>
</dbReference>
<dbReference type="RefSeq" id="XP_024697977.1">
    <property type="nucleotide sequence ID" value="XM_024841893.1"/>
</dbReference>
<dbReference type="OrthoDB" id="3257981at2759"/>